<dbReference type="PANTHER" id="PTHR30427:SF1">
    <property type="entry name" value="TRANSCRIPTIONAL ACTIVATOR PROTEIN LYSR"/>
    <property type="match status" value="1"/>
</dbReference>
<dbReference type="InterPro" id="IPR036390">
    <property type="entry name" value="WH_DNA-bd_sf"/>
</dbReference>
<comment type="caution">
    <text evidence="6">The sequence shown here is derived from an EMBL/GenBank/DDBJ whole genome shotgun (WGS) entry which is preliminary data.</text>
</comment>
<dbReference type="AlphaFoldDB" id="A0A2A4Z4D2"/>
<keyword evidence="4" id="KW-0804">Transcription</keyword>
<dbReference type="GO" id="GO:0003700">
    <property type="term" value="F:DNA-binding transcription factor activity"/>
    <property type="evidence" value="ECO:0007669"/>
    <property type="project" value="InterPro"/>
</dbReference>
<accession>A0A2A4Z4D2</accession>
<sequence length="308" mass="35121">MQIRQLEMFQNTMRYGTISEAAKVMYISQPSASRLIADLEQSVGFALFIRARGRLHPSPEGLKFFQEVEKTFGVLTHLEQYALKLKTERSEGLRIAVTPALSTIFAPNIVKLFRQSYPEARITLVAHSPDIIFNILQTDDIDLAFTNKIVKLPNISEEILVNADYICVMPKNHPLSHKNIITPDDLQGQDYIELADEGSHVWPSHRELFKKYSIKTRNLYSTQRSPSAYGMVDAGLGIGIFEPFSYELWASRNVVAKPFLPKLTYSYAAYFPNDRIRSELARAFVNIAMQYIKDTPLPFADIFAQYDV</sequence>
<protein>
    <submittedName>
        <fullName evidence="6">LysR family transcriptional regulator</fullName>
    </submittedName>
</protein>
<dbReference type="Pfam" id="PF03466">
    <property type="entry name" value="LysR_substrate"/>
    <property type="match status" value="1"/>
</dbReference>
<gene>
    <name evidence="6" type="ORF">COB13_06930</name>
</gene>
<dbReference type="InterPro" id="IPR000847">
    <property type="entry name" value="LysR_HTH_N"/>
</dbReference>
<evidence type="ECO:0000313" key="6">
    <source>
        <dbReference type="EMBL" id="PCJ01897.1"/>
    </source>
</evidence>
<evidence type="ECO:0000259" key="5">
    <source>
        <dbReference type="PROSITE" id="PS50931"/>
    </source>
</evidence>
<evidence type="ECO:0000256" key="1">
    <source>
        <dbReference type="ARBA" id="ARBA00009437"/>
    </source>
</evidence>
<dbReference type="InterPro" id="IPR005119">
    <property type="entry name" value="LysR_subst-bd"/>
</dbReference>
<dbReference type="InterPro" id="IPR036388">
    <property type="entry name" value="WH-like_DNA-bd_sf"/>
</dbReference>
<evidence type="ECO:0000256" key="2">
    <source>
        <dbReference type="ARBA" id="ARBA00023015"/>
    </source>
</evidence>
<dbReference type="SUPFAM" id="SSF46785">
    <property type="entry name" value="Winged helix' DNA-binding domain"/>
    <property type="match status" value="1"/>
</dbReference>
<reference key="1">
    <citation type="submission" date="2017-08" db="EMBL/GenBank/DDBJ databases">
        <title>A dynamic microbial community with high functional redundancy inhabits the cold, oxic subseafloor aquifer.</title>
        <authorList>
            <person name="Tully B.J."/>
            <person name="Wheat C.G."/>
            <person name="Glazer B.T."/>
            <person name="Huber J.A."/>
        </authorList>
    </citation>
    <scope>NUCLEOTIDE SEQUENCE [LARGE SCALE GENOMIC DNA]</scope>
</reference>
<keyword evidence="2" id="KW-0805">Transcription regulation</keyword>
<dbReference type="Gene3D" id="3.40.190.290">
    <property type="match status" value="1"/>
</dbReference>
<evidence type="ECO:0000256" key="4">
    <source>
        <dbReference type="ARBA" id="ARBA00023163"/>
    </source>
</evidence>
<proteinExistence type="inferred from homology"/>
<reference evidence="6" key="2">
    <citation type="journal article" date="2018" name="ISME J.">
        <title>A dynamic microbial community with high functional redundancy inhabits the cold, oxic subseafloor aquifer.</title>
        <authorList>
            <person name="Tully B.J."/>
            <person name="Wheat C.G."/>
            <person name="Glazer B.T."/>
            <person name="Huber J.A."/>
        </authorList>
    </citation>
    <scope>NUCLEOTIDE SEQUENCE</scope>
    <source>
        <strain evidence="6">NORP83</strain>
    </source>
</reference>
<organism evidence="6">
    <name type="scientific">OCS116 cluster bacterium</name>
    <dbReference type="NCBI Taxonomy" id="2030921"/>
    <lineage>
        <taxon>Bacteria</taxon>
        <taxon>Pseudomonadati</taxon>
        <taxon>Pseudomonadota</taxon>
        <taxon>Alphaproteobacteria</taxon>
        <taxon>OCS116 cluster</taxon>
    </lineage>
</organism>
<feature type="domain" description="HTH lysR-type" evidence="5">
    <location>
        <begin position="1"/>
        <end position="58"/>
    </location>
</feature>
<name>A0A2A4Z4D2_9PROT</name>
<dbReference type="PANTHER" id="PTHR30427">
    <property type="entry name" value="TRANSCRIPTIONAL ACTIVATOR PROTEIN LYSR"/>
    <property type="match status" value="1"/>
</dbReference>
<dbReference type="PRINTS" id="PR00039">
    <property type="entry name" value="HTHLYSR"/>
</dbReference>
<comment type="similarity">
    <text evidence="1">Belongs to the LysR transcriptional regulatory family.</text>
</comment>
<dbReference type="Pfam" id="PF00126">
    <property type="entry name" value="HTH_1"/>
    <property type="match status" value="1"/>
</dbReference>
<dbReference type="GO" id="GO:0010628">
    <property type="term" value="P:positive regulation of gene expression"/>
    <property type="evidence" value="ECO:0007669"/>
    <property type="project" value="TreeGrafter"/>
</dbReference>
<dbReference type="PROSITE" id="PS50931">
    <property type="entry name" value="HTH_LYSR"/>
    <property type="match status" value="1"/>
</dbReference>
<keyword evidence="3" id="KW-0238">DNA-binding</keyword>
<dbReference type="GO" id="GO:0043565">
    <property type="term" value="F:sequence-specific DNA binding"/>
    <property type="evidence" value="ECO:0007669"/>
    <property type="project" value="TreeGrafter"/>
</dbReference>
<dbReference type="SUPFAM" id="SSF53850">
    <property type="entry name" value="Periplasmic binding protein-like II"/>
    <property type="match status" value="1"/>
</dbReference>
<evidence type="ECO:0000256" key="3">
    <source>
        <dbReference type="ARBA" id="ARBA00023125"/>
    </source>
</evidence>
<dbReference type="EMBL" id="NVUS01000006">
    <property type="protein sequence ID" value="PCJ01897.1"/>
    <property type="molecule type" value="Genomic_DNA"/>
</dbReference>
<dbReference type="Gene3D" id="1.10.10.10">
    <property type="entry name" value="Winged helix-like DNA-binding domain superfamily/Winged helix DNA-binding domain"/>
    <property type="match status" value="1"/>
</dbReference>